<organism evidence="3 4">
    <name type="scientific">Adhaeribacter soli</name>
    <dbReference type="NCBI Taxonomy" id="2607655"/>
    <lineage>
        <taxon>Bacteria</taxon>
        <taxon>Pseudomonadati</taxon>
        <taxon>Bacteroidota</taxon>
        <taxon>Cytophagia</taxon>
        <taxon>Cytophagales</taxon>
        <taxon>Hymenobacteraceae</taxon>
        <taxon>Adhaeribacter</taxon>
    </lineage>
</organism>
<dbReference type="EMBL" id="VTWT01000006">
    <property type="protein sequence ID" value="KAA9332743.1"/>
    <property type="molecule type" value="Genomic_DNA"/>
</dbReference>
<gene>
    <name evidence="3" type="ORF">F0P94_12110</name>
</gene>
<feature type="signal peptide" evidence="2">
    <location>
        <begin position="1"/>
        <end position="19"/>
    </location>
</feature>
<proteinExistence type="predicted"/>
<evidence type="ECO:0008006" key="5">
    <source>
        <dbReference type="Google" id="ProtNLM"/>
    </source>
</evidence>
<evidence type="ECO:0000313" key="3">
    <source>
        <dbReference type="EMBL" id="KAA9332743.1"/>
    </source>
</evidence>
<dbReference type="RefSeq" id="WP_150904156.1">
    <property type="nucleotide sequence ID" value="NZ_VTWT01000006.1"/>
</dbReference>
<protein>
    <recommendedName>
        <fullName evidence="5">Tissue inhibitor of metalloproteinase</fullName>
    </recommendedName>
</protein>
<keyword evidence="1" id="KW-0812">Transmembrane</keyword>
<feature type="chain" id="PRO_5024848948" description="Tissue inhibitor of metalloproteinase" evidence="2">
    <location>
        <begin position="20"/>
        <end position="200"/>
    </location>
</feature>
<dbReference type="Gene3D" id="2.40.50.120">
    <property type="match status" value="1"/>
</dbReference>
<feature type="transmembrane region" description="Helical" evidence="1">
    <location>
        <begin position="175"/>
        <end position="194"/>
    </location>
</feature>
<evidence type="ECO:0000256" key="2">
    <source>
        <dbReference type="SAM" id="SignalP"/>
    </source>
</evidence>
<name>A0A5N1IXG1_9BACT</name>
<comment type="caution">
    <text evidence="3">The sequence shown here is derived from an EMBL/GenBank/DDBJ whole genome shotgun (WGS) entry which is preliminary data.</text>
</comment>
<sequence length="200" mass="22641">MKQLIIICAFLFASSNCYACFCNPKPEIIYKHSPFIFIGKVISIKIDSTLTDNLGQPGMERVEFEVKECWKGFKPTQSNKAMLLQSINFRSNCASFFELNKTYLVAAKPNNPTSILSTDVCMGTALVSESKSFLAYLDTIPSYSPSIKYEQEINKIKENDSFKETSTGTLNLKKLAYGSLILNMVLLLFLIINYTKRKDY</sequence>
<dbReference type="InterPro" id="IPR008993">
    <property type="entry name" value="TIMP-like_OB-fold"/>
</dbReference>
<accession>A0A5N1IXG1</accession>
<evidence type="ECO:0000313" key="4">
    <source>
        <dbReference type="Proteomes" id="UP000326570"/>
    </source>
</evidence>
<keyword evidence="4" id="KW-1185">Reference proteome</keyword>
<keyword evidence="2" id="KW-0732">Signal</keyword>
<dbReference type="SUPFAM" id="SSF50242">
    <property type="entry name" value="TIMP-like"/>
    <property type="match status" value="1"/>
</dbReference>
<dbReference type="Proteomes" id="UP000326570">
    <property type="component" value="Unassembled WGS sequence"/>
</dbReference>
<evidence type="ECO:0000256" key="1">
    <source>
        <dbReference type="SAM" id="Phobius"/>
    </source>
</evidence>
<keyword evidence="1" id="KW-0472">Membrane</keyword>
<reference evidence="3 4" key="1">
    <citation type="submission" date="2019-09" db="EMBL/GenBank/DDBJ databases">
        <title>Genome sequence of Adhaeribacter sp. M2.</title>
        <authorList>
            <person name="Srinivasan S."/>
        </authorList>
    </citation>
    <scope>NUCLEOTIDE SEQUENCE [LARGE SCALE GENOMIC DNA]</scope>
    <source>
        <strain evidence="3 4">M2</strain>
    </source>
</reference>
<dbReference type="AlphaFoldDB" id="A0A5N1IXG1"/>
<keyword evidence="1" id="KW-1133">Transmembrane helix</keyword>